<organism evidence="2 3">
    <name type="scientific">Phocaeicola sartorii</name>
    <dbReference type="NCBI Taxonomy" id="671267"/>
    <lineage>
        <taxon>Bacteria</taxon>
        <taxon>Pseudomonadati</taxon>
        <taxon>Bacteroidota</taxon>
        <taxon>Bacteroidia</taxon>
        <taxon>Bacteroidales</taxon>
        <taxon>Bacteroidaceae</taxon>
        <taxon>Phocaeicola</taxon>
    </lineage>
</organism>
<dbReference type="CDD" id="cd06433">
    <property type="entry name" value="GT_2_WfgS_like"/>
    <property type="match status" value="1"/>
</dbReference>
<sequence length="277" mass="32063">MENDLLISVVTVSYNAVTTIEQTILSVINQTYPHIEYIIIDGGSTDGTVDVIKKYADKIVYWVSEPDKGIYDAMNKGVREAKGKYIAFLNAGDFYYNQDSLLQLIQKGEIDNDPDVIYGYQIHSFNYGKFVRKKMPLVYFKEFMPIGHPSSFVKADLMKNTMFDCSYRIAADYNFLFGLYQANKKFKFVDVIIADFESMTGISSESNLLAYKETAIINGCYGTLKYKIRYLKLYLSGMIKKITRLLFPKLALTIQKRKRRKNKEYLLLDEFLLDYNK</sequence>
<dbReference type="GeneID" id="82153604"/>
<dbReference type="PATRIC" id="fig|1235788.3.peg.4394"/>
<dbReference type="InterPro" id="IPR001173">
    <property type="entry name" value="Glyco_trans_2-like"/>
</dbReference>
<evidence type="ECO:0000313" key="3">
    <source>
        <dbReference type="Proteomes" id="UP000014200"/>
    </source>
</evidence>
<comment type="caution">
    <text evidence="2">The sequence shown here is derived from an EMBL/GenBank/DDBJ whole genome shotgun (WGS) entry which is preliminary data.</text>
</comment>
<dbReference type="PANTHER" id="PTHR22916:SF67">
    <property type="entry name" value="COLANIC ACID BIOSYNTHESIS GLYCOSYL TRANSFERASE WCAE-RELATED"/>
    <property type="match status" value="1"/>
</dbReference>
<dbReference type="AlphaFoldDB" id="R9HYC8"/>
<dbReference type="Proteomes" id="UP000014200">
    <property type="component" value="Unassembled WGS sequence"/>
</dbReference>
<dbReference type="STRING" id="1235788.C802_04283"/>
<feature type="domain" description="Glycosyltransferase 2-like" evidence="1">
    <location>
        <begin position="8"/>
        <end position="139"/>
    </location>
</feature>
<dbReference type="SUPFAM" id="SSF53448">
    <property type="entry name" value="Nucleotide-diphospho-sugar transferases"/>
    <property type="match status" value="1"/>
</dbReference>
<dbReference type="RefSeq" id="WP_016278461.1">
    <property type="nucleotide sequence ID" value="NZ_JABVZU010000003.1"/>
</dbReference>
<dbReference type="PANTHER" id="PTHR22916">
    <property type="entry name" value="GLYCOSYLTRANSFERASE"/>
    <property type="match status" value="1"/>
</dbReference>
<dbReference type="OrthoDB" id="9788101at2"/>
<proteinExistence type="predicted"/>
<dbReference type="EMBL" id="ASSP01000031">
    <property type="protein sequence ID" value="EOS08831.1"/>
    <property type="molecule type" value="Genomic_DNA"/>
</dbReference>
<evidence type="ECO:0000313" key="2">
    <source>
        <dbReference type="EMBL" id="EOS08831.1"/>
    </source>
</evidence>
<accession>R9HYC8</accession>
<dbReference type="GO" id="GO:0016758">
    <property type="term" value="F:hexosyltransferase activity"/>
    <property type="evidence" value="ECO:0007669"/>
    <property type="project" value="UniProtKB-ARBA"/>
</dbReference>
<reference evidence="2 3" key="1">
    <citation type="submission" date="2013-04" db="EMBL/GenBank/DDBJ databases">
        <title>The Genome Sequence of Bacteroides massiliensis dnLKV3.</title>
        <authorList>
            <consortium name="The Broad Institute Genomics Platform"/>
            <consortium name="The Broad Institute Genome Sequencing Center for Infectious Disease"/>
            <person name="Earl A."/>
            <person name="Xavier R."/>
            <person name="Kuhn K."/>
            <person name="Stappenbeck T."/>
            <person name="Walker B."/>
            <person name="Young S."/>
            <person name="Zeng Q."/>
            <person name="Gargeya S."/>
            <person name="Fitzgerald M."/>
            <person name="Haas B."/>
            <person name="Abouelleil A."/>
            <person name="Allen A.W."/>
            <person name="Alvarado L."/>
            <person name="Arachchi H.M."/>
            <person name="Berlin A.M."/>
            <person name="Chapman S.B."/>
            <person name="Gainer-Dewar J."/>
            <person name="Goldberg J."/>
            <person name="Griggs A."/>
            <person name="Gujja S."/>
            <person name="Hansen M."/>
            <person name="Howarth C."/>
            <person name="Imamovic A."/>
            <person name="Ireland A."/>
            <person name="Larimer J."/>
            <person name="McCowan C."/>
            <person name="Murphy C."/>
            <person name="Pearson M."/>
            <person name="Poon T.W."/>
            <person name="Priest M."/>
            <person name="Roberts A."/>
            <person name="Saif S."/>
            <person name="Shea T."/>
            <person name="Sisk P."/>
            <person name="Sykes S."/>
            <person name="Wortman J."/>
            <person name="Nusbaum C."/>
            <person name="Birren B."/>
        </authorList>
    </citation>
    <scope>NUCLEOTIDE SEQUENCE [LARGE SCALE GENOMIC DNA]</scope>
    <source>
        <strain evidence="3">dnLKV3</strain>
    </source>
</reference>
<name>R9HYC8_9BACT</name>
<dbReference type="InterPro" id="IPR029044">
    <property type="entry name" value="Nucleotide-diphossugar_trans"/>
</dbReference>
<dbReference type="Gene3D" id="3.90.550.10">
    <property type="entry name" value="Spore Coat Polysaccharide Biosynthesis Protein SpsA, Chain A"/>
    <property type="match status" value="1"/>
</dbReference>
<dbReference type="HOGENOM" id="CLU_025996_21_1_10"/>
<keyword evidence="3" id="KW-1185">Reference proteome</keyword>
<evidence type="ECO:0000259" key="1">
    <source>
        <dbReference type="Pfam" id="PF00535"/>
    </source>
</evidence>
<protein>
    <recommendedName>
        <fullName evidence="1">Glycosyltransferase 2-like domain-containing protein</fullName>
    </recommendedName>
</protein>
<gene>
    <name evidence="2" type="ORF">C802_04283</name>
</gene>
<dbReference type="Pfam" id="PF00535">
    <property type="entry name" value="Glycos_transf_2"/>
    <property type="match status" value="1"/>
</dbReference>